<dbReference type="Proteomes" id="UP000035740">
    <property type="component" value="Unassembled WGS sequence"/>
</dbReference>
<dbReference type="OMA" id="NHIAIKG"/>
<evidence type="ECO:0000256" key="1">
    <source>
        <dbReference type="SAM" id="Phobius"/>
    </source>
</evidence>
<keyword evidence="3" id="KW-1185">Reference proteome</keyword>
<dbReference type="InterPro" id="IPR015683">
    <property type="entry name" value="Ionotropic_Glu_rcpt"/>
</dbReference>
<proteinExistence type="predicted"/>
<feature type="transmembrane region" description="Helical" evidence="1">
    <location>
        <begin position="12"/>
        <end position="31"/>
    </location>
</feature>
<organism evidence="2 3">
    <name type="scientific">Beta vulgaris subsp. vulgaris</name>
    <name type="common">Beet</name>
    <dbReference type="NCBI Taxonomy" id="3555"/>
    <lineage>
        <taxon>Eukaryota</taxon>
        <taxon>Viridiplantae</taxon>
        <taxon>Streptophyta</taxon>
        <taxon>Embryophyta</taxon>
        <taxon>Tracheophyta</taxon>
        <taxon>Spermatophyta</taxon>
        <taxon>Magnoliopsida</taxon>
        <taxon>eudicotyledons</taxon>
        <taxon>Gunneridae</taxon>
        <taxon>Pentapetalae</taxon>
        <taxon>Caryophyllales</taxon>
        <taxon>Chenopodiaceae</taxon>
        <taxon>Betoideae</taxon>
        <taxon>Beta</taxon>
    </lineage>
</organism>
<keyword evidence="1" id="KW-0812">Transmembrane</keyword>
<feature type="non-terminal residue" evidence="2">
    <location>
        <position position="122"/>
    </location>
</feature>
<dbReference type="PANTHER" id="PTHR34836">
    <property type="entry name" value="OS06G0188250 PROTEIN"/>
    <property type="match status" value="1"/>
</dbReference>
<dbReference type="OrthoDB" id="5984008at2759"/>
<keyword evidence="1" id="KW-1133">Transmembrane helix</keyword>
<name>A0A0J7YLX1_BETVV</name>
<evidence type="ECO:0000313" key="2">
    <source>
        <dbReference type="EMBL" id="KMS64654.1"/>
    </source>
</evidence>
<protein>
    <submittedName>
        <fullName evidence="2">Uncharacterized protein</fullName>
    </submittedName>
</protein>
<dbReference type="AlphaFoldDB" id="A0A0J7YLX1"/>
<reference evidence="2 3" key="1">
    <citation type="journal article" date="2014" name="Nature">
        <title>The genome of the recently domesticated crop plant sugar beet (Beta vulgaris).</title>
        <authorList>
            <person name="Dohm J.C."/>
            <person name="Minoche A.E."/>
            <person name="Holtgrawe D."/>
            <person name="Capella-Gutierrez S."/>
            <person name="Zakrzewski F."/>
            <person name="Tafer H."/>
            <person name="Rupp O."/>
            <person name="Sorensen T.R."/>
            <person name="Stracke R."/>
            <person name="Reinhardt R."/>
            <person name="Goesmann A."/>
            <person name="Kraft T."/>
            <person name="Schulz B."/>
            <person name="Stadler P.F."/>
            <person name="Schmidt T."/>
            <person name="Gabaldon T."/>
            <person name="Lehrach H."/>
            <person name="Weisshaar B."/>
            <person name="Himmelbauer H."/>
        </authorList>
    </citation>
    <scope>NUCLEOTIDE SEQUENCE [LARGE SCALE GENOMIC DNA]</scope>
    <source>
        <tissue evidence="2">Taproot</tissue>
    </source>
</reference>
<dbReference type="EMBL" id="KQ126186">
    <property type="protein sequence ID" value="KMS64654.1"/>
    <property type="molecule type" value="Genomic_DNA"/>
</dbReference>
<dbReference type="Gene3D" id="3.40.190.10">
    <property type="entry name" value="Periplasmic binding protein-like II"/>
    <property type="match status" value="1"/>
</dbReference>
<evidence type="ECO:0000313" key="3">
    <source>
        <dbReference type="Proteomes" id="UP000035740"/>
    </source>
</evidence>
<gene>
    <name evidence="2" type="ORF">BVRB_018060</name>
</gene>
<sequence>MMKTIINSSSYFSKIITLIFLIIISTNHIAIKGQQESNNQTTNSTRLRIAVPVKDGFTEFADVRRDPTTGEPIFRGFTIDFFKAVINTAMPYTVLFDFIPYAMPNGTMNGTYDDMLRAVFSG</sequence>
<keyword evidence="1" id="KW-0472">Membrane</keyword>
<dbReference type="Gramene" id="KMS64654">
    <property type="protein sequence ID" value="KMS64654"/>
    <property type="gene ID" value="BVRB_018060"/>
</dbReference>
<accession>A0A0J7YLX1</accession>
<dbReference type="PANTHER" id="PTHR34836:SF1">
    <property type="entry name" value="OS09G0428600 PROTEIN"/>
    <property type="match status" value="1"/>
</dbReference>